<dbReference type="PANTHER" id="PTHR24276:SF91">
    <property type="entry name" value="AT26814P-RELATED"/>
    <property type="match status" value="1"/>
</dbReference>
<proteinExistence type="inferred from homology"/>
<dbReference type="SUPFAM" id="SSF50494">
    <property type="entry name" value="Trypsin-like serine proteases"/>
    <property type="match status" value="1"/>
</dbReference>
<dbReference type="PRINTS" id="PR00722">
    <property type="entry name" value="CHYMOTRYPSIN"/>
</dbReference>
<dbReference type="InterPro" id="IPR050430">
    <property type="entry name" value="Peptidase_S1"/>
</dbReference>
<feature type="chain" id="PRO_5044786868" description="Peptidase S1 domain-containing protein" evidence="8">
    <location>
        <begin position="25"/>
        <end position="473"/>
    </location>
</feature>
<evidence type="ECO:0000256" key="6">
    <source>
        <dbReference type="ARBA" id="ARBA00023157"/>
    </source>
</evidence>
<comment type="similarity">
    <text evidence="1">Belongs to the peptidase S1 family.</text>
</comment>
<feature type="domain" description="Peptidase S1" evidence="9">
    <location>
        <begin position="47"/>
        <end position="273"/>
    </location>
</feature>
<comment type="caution">
    <text evidence="10">The sequence shown here is derived from an EMBL/GenBank/DDBJ whole genome shotgun (WGS) entry which is preliminary data.</text>
</comment>
<keyword evidence="11" id="KW-1185">Reference proteome</keyword>
<evidence type="ECO:0000256" key="7">
    <source>
        <dbReference type="SAM" id="MobiDB-lite"/>
    </source>
</evidence>
<keyword evidence="4" id="KW-0720">Serine protease</keyword>
<evidence type="ECO:0000256" key="4">
    <source>
        <dbReference type="ARBA" id="ARBA00022825"/>
    </source>
</evidence>
<dbReference type="AlphaFoldDB" id="A0ABD3MIT2"/>
<protein>
    <recommendedName>
        <fullName evidence="9">Peptidase S1 domain-containing protein</fullName>
    </recommendedName>
</protein>
<evidence type="ECO:0000256" key="3">
    <source>
        <dbReference type="ARBA" id="ARBA00022801"/>
    </source>
</evidence>
<sequence>MTRFARASLTLKILLVAGHAMASANLFEVGDEVSSLSDSLLSKSLRIVGGVEAQEGRYPYVVSITSDGSVHLCGGSLIAKDTVLTAAHNLGGTIIVKIGGYEIAQGEGILVTSQVAHPSYDSSTNENDFALLFLEDSTTLDISLPQLNNNGDFPLPGSTTHVMGWGVMDDGDVADVLMRVDLGVISNEDCDNAELGDDNYNGQIYDDMICTESDGGQDACYGDSGGPLIVRDDNGPDGDVVVGVVSWGIGCGIMPGVFARVSSGYDWIQATVCETSNDPPGSLCGEPTNAPITRRPTRRPTTLRPTSSPTLKPTDSPTDSPTLTPSLSPTTSEPTLSPTESTQPTDSPSTSPTLSFQPTGSPSISTSPSASPSTSPSISFSPTTSKSPTTQPSSLRPSSSPTLTSSPTISSRPTMSVAPTSVAAYNALKSLQFSTSDNSVDDDEVYYSSDSTGNSISIGVLLSSTISMWMLLL</sequence>
<dbReference type="PANTHER" id="PTHR24276">
    <property type="entry name" value="POLYSERASE-RELATED"/>
    <property type="match status" value="1"/>
</dbReference>
<dbReference type="PROSITE" id="PS50240">
    <property type="entry name" value="TRYPSIN_DOM"/>
    <property type="match status" value="1"/>
</dbReference>
<dbReference type="InterPro" id="IPR001314">
    <property type="entry name" value="Peptidase_S1A"/>
</dbReference>
<keyword evidence="5" id="KW-0843">Virulence</keyword>
<evidence type="ECO:0000256" key="2">
    <source>
        <dbReference type="ARBA" id="ARBA00022670"/>
    </source>
</evidence>
<dbReference type="PROSITE" id="PS00135">
    <property type="entry name" value="TRYPSIN_SER"/>
    <property type="match status" value="1"/>
</dbReference>
<dbReference type="GO" id="GO:0008236">
    <property type="term" value="F:serine-type peptidase activity"/>
    <property type="evidence" value="ECO:0007669"/>
    <property type="project" value="UniProtKB-KW"/>
</dbReference>
<feature type="signal peptide" evidence="8">
    <location>
        <begin position="1"/>
        <end position="24"/>
    </location>
</feature>
<dbReference type="Proteomes" id="UP001530315">
    <property type="component" value="Unassembled WGS sequence"/>
</dbReference>
<dbReference type="InterPro" id="IPR009003">
    <property type="entry name" value="Peptidase_S1_PA"/>
</dbReference>
<dbReference type="EMBL" id="JALLAZ020001786">
    <property type="protein sequence ID" value="KAL3763975.1"/>
    <property type="molecule type" value="Genomic_DNA"/>
</dbReference>
<evidence type="ECO:0000313" key="11">
    <source>
        <dbReference type="Proteomes" id="UP001530315"/>
    </source>
</evidence>
<evidence type="ECO:0000256" key="5">
    <source>
        <dbReference type="ARBA" id="ARBA00023026"/>
    </source>
</evidence>
<evidence type="ECO:0000259" key="9">
    <source>
        <dbReference type="PROSITE" id="PS50240"/>
    </source>
</evidence>
<accession>A0ABD3MIT2</accession>
<dbReference type="SMART" id="SM00020">
    <property type="entry name" value="Tryp_SPc"/>
    <property type="match status" value="1"/>
</dbReference>
<keyword evidence="2" id="KW-0645">Protease</keyword>
<dbReference type="Pfam" id="PF00089">
    <property type="entry name" value="Trypsin"/>
    <property type="match status" value="1"/>
</dbReference>
<dbReference type="InterPro" id="IPR043504">
    <property type="entry name" value="Peptidase_S1_PA_chymotrypsin"/>
</dbReference>
<feature type="compositionally biased region" description="Low complexity" evidence="7">
    <location>
        <begin position="299"/>
        <end position="415"/>
    </location>
</feature>
<dbReference type="FunFam" id="2.40.10.10:FF:000036">
    <property type="entry name" value="Trypsin beta"/>
    <property type="match status" value="1"/>
</dbReference>
<name>A0ABD3MIT2_9STRA</name>
<keyword evidence="8" id="KW-0732">Signal</keyword>
<dbReference type="Gene3D" id="2.40.10.10">
    <property type="entry name" value="Trypsin-like serine proteases"/>
    <property type="match status" value="1"/>
</dbReference>
<reference evidence="10 11" key="1">
    <citation type="submission" date="2024-10" db="EMBL/GenBank/DDBJ databases">
        <title>Updated reference genomes for cyclostephanoid diatoms.</title>
        <authorList>
            <person name="Roberts W.R."/>
            <person name="Alverson A.J."/>
        </authorList>
    </citation>
    <scope>NUCLEOTIDE SEQUENCE [LARGE SCALE GENOMIC DNA]</scope>
    <source>
        <strain evidence="10 11">AJA276-08</strain>
    </source>
</reference>
<evidence type="ECO:0000313" key="10">
    <source>
        <dbReference type="EMBL" id="KAL3763975.1"/>
    </source>
</evidence>
<feature type="region of interest" description="Disordered" evidence="7">
    <location>
        <begin position="276"/>
        <end position="415"/>
    </location>
</feature>
<dbReference type="GO" id="GO:0006508">
    <property type="term" value="P:proteolysis"/>
    <property type="evidence" value="ECO:0007669"/>
    <property type="project" value="UniProtKB-KW"/>
</dbReference>
<dbReference type="InterPro" id="IPR001254">
    <property type="entry name" value="Trypsin_dom"/>
</dbReference>
<dbReference type="CDD" id="cd00190">
    <property type="entry name" value="Tryp_SPc"/>
    <property type="match status" value="1"/>
</dbReference>
<gene>
    <name evidence="10" type="ORF">ACHAW5_007594</name>
</gene>
<evidence type="ECO:0000256" key="8">
    <source>
        <dbReference type="SAM" id="SignalP"/>
    </source>
</evidence>
<evidence type="ECO:0000256" key="1">
    <source>
        <dbReference type="ARBA" id="ARBA00007664"/>
    </source>
</evidence>
<dbReference type="InterPro" id="IPR033116">
    <property type="entry name" value="TRYPSIN_SER"/>
</dbReference>
<keyword evidence="3" id="KW-0378">Hydrolase</keyword>
<keyword evidence="6" id="KW-1015">Disulfide bond</keyword>
<organism evidence="10 11">
    <name type="scientific">Stephanodiscus triporus</name>
    <dbReference type="NCBI Taxonomy" id="2934178"/>
    <lineage>
        <taxon>Eukaryota</taxon>
        <taxon>Sar</taxon>
        <taxon>Stramenopiles</taxon>
        <taxon>Ochrophyta</taxon>
        <taxon>Bacillariophyta</taxon>
        <taxon>Coscinodiscophyceae</taxon>
        <taxon>Thalassiosirophycidae</taxon>
        <taxon>Stephanodiscales</taxon>
        <taxon>Stephanodiscaceae</taxon>
        <taxon>Stephanodiscus</taxon>
    </lineage>
</organism>